<proteinExistence type="predicted"/>
<dbReference type="EMBL" id="JAHMUF010000004">
    <property type="protein sequence ID" value="KAG7195139.1"/>
    <property type="molecule type" value="Genomic_DNA"/>
</dbReference>
<dbReference type="SUPFAM" id="SSF63748">
    <property type="entry name" value="Tudor/PWWP/MBT"/>
    <property type="match status" value="1"/>
</dbReference>
<dbReference type="GO" id="GO:0005829">
    <property type="term" value="C:cytosol"/>
    <property type="evidence" value="ECO:0007669"/>
    <property type="project" value="UniProtKB-UniRule"/>
</dbReference>
<dbReference type="AlphaFoldDB" id="A0A9P7VBX3"/>
<dbReference type="GO" id="GO:0003723">
    <property type="term" value="F:RNA binding"/>
    <property type="evidence" value="ECO:0007669"/>
    <property type="project" value="UniProtKB-UniRule"/>
</dbReference>
<evidence type="ECO:0000313" key="7">
    <source>
        <dbReference type="EMBL" id="KAG7195139.1"/>
    </source>
</evidence>
<dbReference type="Gene3D" id="2.30.30.140">
    <property type="match status" value="1"/>
</dbReference>
<feature type="domain" description="TNase-like" evidence="6">
    <location>
        <begin position="311"/>
        <end position="622"/>
    </location>
</feature>
<dbReference type="FunFam" id="2.30.30.140:FF:000018">
    <property type="entry name" value="Serine/threonine-protein kinase 31"/>
    <property type="match status" value="1"/>
</dbReference>
<dbReference type="Proteomes" id="UP000790833">
    <property type="component" value="Unassembled WGS sequence"/>
</dbReference>
<dbReference type="InterPro" id="IPR016071">
    <property type="entry name" value="Staphylococal_nuclease_OB-fold"/>
</dbReference>
<dbReference type="SMART" id="SM00333">
    <property type="entry name" value="TUDOR"/>
    <property type="match status" value="1"/>
</dbReference>
<dbReference type="GO" id="GO:0004518">
    <property type="term" value="F:nuclease activity"/>
    <property type="evidence" value="ECO:0007669"/>
    <property type="project" value="TreeGrafter"/>
</dbReference>
<dbReference type="Pfam" id="PF00565">
    <property type="entry name" value="SNase"/>
    <property type="match status" value="2"/>
</dbReference>
<dbReference type="PANTHER" id="PTHR12302:SF2">
    <property type="entry name" value="STAPHYLOCOCCAL NUCLEASE DOMAIN-CONTAINING PROTEIN 1"/>
    <property type="match status" value="1"/>
</dbReference>
<evidence type="ECO:0000256" key="2">
    <source>
        <dbReference type="ARBA" id="ARBA00022490"/>
    </source>
</evidence>
<dbReference type="Gene3D" id="2.40.50.90">
    <property type="match status" value="5"/>
</dbReference>
<evidence type="ECO:0000256" key="3">
    <source>
        <dbReference type="ARBA" id="ARBA00022737"/>
    </source>
</evidence>
<dbReference type="GO" id="GO:0006402">
    <property type="term" value="P:mRNA catabolic process"/>
    <property type="evidence" value="ECO:0007669"/>
    <property type="project" value="UniProtKB-UniRule"/>
</dbReference>
<name>A0A9P7VBX3_9ASCO</name>
<feature type="domain" description="TNase-like" evidence="6">
    <location>
        <begin position="148"/>
        <end position="288"/>
    </location>
</feature>
<keyword evidence="8" id="KW-1185">Reference proteome</keyword>
<dbReference type="Pfam" id="PF00567">
    <property type="entry name" value="TUDOR"/>
    <property type="match status" value="1"/>
</dbReference>
<evidence type="ECO:0000259" key="5">
    <source>
        <dbReference type="PROSITE" id="PS50304"/>
    </source>
</evidence>
<dbReference type="GO" id="GO:0031047">
    <property type="term" value="P:regulatory ncRNA-mediated gene silencing"/>
    <property type="evidence" value="ECO:0007669"/>
    <property type="project" value="UniProtKB-UniRule"/>
</dbReference>
<comment type="caution">
    <text evidence="7">The sequence shown here is derived from an EMBL/GenBank/DDBJ whole genome shotgun (WGS) entry which is preliminary data.</text>
</comment>
<accession>A0A9P7VBX3</accession>
<keyword evidence="2 4" id="KW-0963">Cytoplasm</keyword>
<dbReference type="InterPro" id="IPR016685">
    <property type="entry name" value="Silence_cplx_Nase-comp_TudorSN"/>
</dbReference>
<dbReference type="GeneID" id="66117034"/>
<dbReference type="PROSITE" id="PS50830">
    <property type="entry name" value="TNASE_3"/>
    <property type="match status" value="2"/>
</dbReference>
<gene>
    <name evidence="7" type="ORF">KQ657_003660</name>
</gene>
<dbReference type="SUPFAM" id="SSF50199">
    <property type="entry name" value="Staphylococcal nuclease"/>
    <property type="match status" value="5"/>
</dbReference>
<protein>
    <submittedName>
        <fullName evidence="7">Uncharacterized protein</fullName>
    </submittedName>
</protein>
<evidence type="ECO:0000256" key="1">
    <source>
        <dbReference type="ARBA" id="ARBA00004496"/>
    </source>
</evidence>
<dbReference type="PIRSF" id="PIRSF017179">
    <property type="entry name" value="RISC-Tudor-SN"/>
    <property type="match status" value="1"/>
</dbReference>
<feature type="domain" description="Tudor" evidence="5">
    <location>
        <begin position="710"/>
        <end position="770"/>
    </location>
</feature>
<dbReference type="InterPro" id="IPR002999">
    <property type="entry name" value="Tudor"/>
</dbReference>
<organism evidence="7 8">
    <name type="scientific">Scheffersomyces spartinae</name>
    <dbReference type="NCBI Taxonomy" id="45513"/>
    <lineage>
        <taxon>Eukaryota</taxon>
        <taxon>Fungi</taxon>
        <taxon>Dikarya</taxon>
        <taxon>Ascomycota</taxon>
        <taxon>Saccharomycotina</taxon>
        <taxon>Pichiomycetes</taxon>
        <taxon>Debaryomycetaceae</taxon>
        <taxon>Scheffersomyces</taxon>
    </lineage>
</organism>
<evidence type="ECO:0000256" key="4">
    <source>
        <dbReference type="PIRNR" id="PIRNR017179"/>
    </source>
</evidence>
<evidence type="ECO:0000259" key="6">
    <source>
        <dbReference type="PROSITE" id="PS50830"/>
    </source>
</evidence>
<dbReference type="OrthoDB" id="10023235at2759"/>
<dbReference type="PANTHER" id="PTHR12302">
    <property type="entry name" value="EBNA2 BINDING PROTEIN P100"/>
    <property type="match status" value="1"/>
</dbReference>
<dbReference type="RefSeq" id="XP_043050686.1">
    <property type="nucleotide sequence ID" value="XM_043194362.1"/>
</dbReference>
<keyword evidence="3" id="KW-0677">Repeat</keyword>
<dbReference type="InterPro" id="IPR035437">
    <property type="entry name" value="SNase_OB-fold_sf"/>
</dbReference>
<dbReference type="GO" id="GO:0031332">
    <property type="term" value="C:RNAi effector complex"/>
    <property type="evidence" value="ECO:0007669"/>
    <property type="project" value="InterPro"/>
</dbReference>
<reference evidence="7" key="1">
    <citation type="submission" date="2021-03" db="EMBL/GenBank/DDBJ databases">
        <authorList>
            <person name="Palmer J.M."/>
        </authorList>
    </citation>
    <scope>NUCLEOTIDE SEQUENCE</scope>
    <source>
        <strain evidence="7">ARV_011</strain>
    </source>
</reference>
<dbReference type="PROSITE" id="PS50304">
    <property type="entry name" value="TUDOR"/>
    <property type="match status" value="1"/>
</dbReference>
<dbReference type="GO" id="GO:0005634">
    <property type="term" value="C:nucleus"/>
    <property type="evidence" value="ECO:0007669"/>
    <property type="project" value="TreeGrafter"/>
</dbReference>
<evidence type="ECO:0000313" key="8">
    <source>
        <dbReference type="Proteomes" id="UP000790833"/>
    </source>
</evidence>
<dbReference type="SMART" id="SM00318">
    <property type="entry name" value="SNc"/>
    <property type="match status" value="3"/>
</dbReference>
<sequence>MSFVAKVKNVLSGDTLVLIPVKSTQVPVPERILTLLYVRTSENGWPSREYLRQLLIGRDIKVSVFYKNPATGREFGDVKTPIFDSLIVHLLEKGYVHLKDNVQDDGSELYEDIIAASQKGSSQKLDTETGRIEIIPLTEQIQARSQKYPLTCVVERVISGDRVVGRIFVRSNQHIESPILLAGIKCPRTDDETAKLVKVGEQAKQFVEEKLLTTKVEIKVSIIGENSAGLPIGIFIHPSGNSIHEKLLELGLAEIVDWQSQFVGSKLMVEWRKAEQTAKALGKGLFATSTAAKPATISTGVKSKLLKPGSTLDNVQVGRVLHADTFILRLPQSDEEITVQLASVRAPKPNDSTVTTNVQVQQALVNTAREYVRNAVMGKNVTVYFDGYRQEDKERGFDARFTVSIKLPNGSDLSEQIISNGWGTVIRHSKATSGERSMNWDKLVELEEASKKAGKKGIFTTGDISKVLTVGTRIVDASENFSKAKTFLNGFKQKGRIGGYHVEYVNSVNRVKLYNPKEGLKLTLILGGLSNEHNKSDEGLKFVNKKYLQKNVEFDIYDTDKIGGFIGNLYGSPSALSPVQVQLLNQGYVKLHDIAVNSNKFATEFFEAEDEAKSNKKGLWSNYDAAQEKAQEEAQLAQSLEKVAIESKPKFFDIEVTDVDPTTGVISFQNISPSAVAKFTLFKNEFNEFHSKAPSATSSSVDLPFNLNKPPRKGELVSAKFSQNGKYYRARVINYDKSSGSYEVKHIDFGNVDKVALSGLRSLPIKFSLATYPAFVSTTTLQNLRLPPSKPTDYFTDAIYALEDLTYDKKLVLSAIPGTITDYTGVLYDSEQLLKDATYTINKQLVKEGWAVVDETTLTATIKASDYVSGLLKVQAEARAEHVGCWEFGDVSFDDETF</sequence>
<comment type="subcellular location">
    <subcellularLocation>
        <location evidence="1 4">Cytoplasm</location>
    </subcellularLocation>
</comment>